<proteinExistence type="predicted"/>
<dbReference type="EMBL" id="SEOQ01000194">
    <property type="protein sequence ID" value="TFY67292.1"/>
    <property type="molecule type" value="Genomic_DNA"/>
</dbReference>
<name>A0A4Y9YYE1_9AGAM</name>
<evidence type="ECO:0000256" key="1">
    <source>
        <dbReference type="SAM" id="MobiDB-lite"/>
    </source>
</evidence>
<dbReference type="InterPro" id="IPR003323">
    <property type="entry name" value="OTU_dom"/>
</dbReference>
<dbReference type="InterPro" id="IPR050704">
    <property type="entry name" value="Peptidase_C85-like"/>
</dbReference>
<dbReference type="GO" id="GO:0004843">
    <property type="term" value="F:cysteine-type deubiquitinase activity"/>
    <property type="evidence" value="ECO:0007669"/>
    <property type="project" value="TreeGrafter"/>
</dbReference>
<feature type="compositionally biased region" description="Basic and acidic residues" evidence="1">
    <location>
        <begin position="62"/>
        <end position="74"/>
    </location>
</feature>
<accession>A0A4Y9YYE1</accession>
<dbReference type="GO" id="GO:0016579">
    <property type="term" value="P:protein deubiquitination"/>
    <property type="evidence" value="ECO:0007669"/>
    <property type="project" value="TreeGrafter"/>
</dbReference>
<dbReference type="OrthoDB" id="415023at2759"/>
<evidence type="ECO:0000313" key="3">
    <source>
        <dbReference type="EMBL" id="TFY67292.1"/>
    </source>
</evidence>
<evidence type="ECO:0000259" key="2">
    <source>
        <dbReference type="PROSITE" id="PS50802"/>
    </source>
</evidence>
<comment type="caution">
    <text evidence="3">The sequence shown here is derived from an EMBL/GenBank/DDBJ whole genome shotgun (WGS) entry which is preliminary data.</text>
</comment>
<dbReference type="Pfam" id="PF02338">
    <property type="entry name" value="OTU"/>
    <property type="match status" value="1"/>
</dbReference>
<dbReference type="AlphaFoldDB" id="A0A4Y9YYE1"/>
<dbReference type="STRING" id="205917.A0A4Y9YYE1"/>
<feature type="region of interest" description="Disordered" evidence="1">
    <location>
        <begin position="1"/>
        <end position="29"/>
    </location>
</feature>
<dbReference type="Gene3D" id="3.90.70.80">
    <property type="match status" value="1"/>
</dbReference>
<sequence length="284" mass="31964">MGSKRNKVKKLLSPTRVATPPPNEADNEELMDDLFAQLDNQDQTVRQESAVVLDAVSTNEVSRNESEGKKDSKSRFMARQRTRRPVDAEADARIQRETKEEEKAIRDVCDDLGVEIHEINPDGHCLFAAIADQLQIIYMIGADGMNYITVRQAAADYIYSHPNDFLPFLPSTHDDSGLMTPEEFKGYCDAMRDTGVWGGEPEIRALCRVYRIPIHVIQGSNPPIVVHDPAGDPDKDTTKDHRVIRISYHRKMYGLGEHYNSLRPKSGFARMTAPIKNLLQGQSS</sequence>
<dbReference type="PANTHER" id="PTHR12419">
    <property type="entry name" value="OTU DOMAIN CONTAINING PROTEIN"/>
    <property type="match status" value="1"/>
</dbReference>
<keyword evidence="4" id="KW-1185">Reference proteome</keyword>
<feature type="domain" description="OTU" evidence="2">
    <location>
        <begin position="114"/>
        <end position="265"/>
    </location>
</feature>
<organism evidence="3 4">
    <name type="scientific">Dentipellis fragilis</name>
    <dbReference type="NCBI Taxonomy" id="205917"/>
    <lineage>
        <taxon>Eukaryota</taxon>
        <taxon>Fungi</taxon>
        <taxon>Dikarya</taxon>
        <taxon>Basidiomycota</taxon>
        <taxon>Agaricomycotina</taxon>
        <taxon>Agaricomycetes</taxon>
        <taxon>Russulales</taxon>
        <taxon>Hericiaceae</taxon>
        <taxon>Dentipellis</taxon>
    </lineage>
</organism>
<dbReference type="CDD" id="cd22748">
    <property type="entry name" value="OTU_OTUD6-like"/>
    <property type="match status" value="1"/>
</dbReference>
<dbReference type="PROSITE" id="PS50802">
    <property type="entry name" value="OTU"/>
    <property type="match status" value="1"/>
</dbReference>
<evidence type="ECO:0000313" key="4">
    <source>
        <dbReference type="Proteomes" id="UP000298327"/>
    </source>
</evidence>
<protein>
    <recommendedName>
        <fullName evidence="2">OTU domain-containing protein</fullName>
    </recommendedName>
</protein>
<dbReference type="InterPro" id="IPR038765">
    <property type="entry name" value="Papain-like_cys_pep_sf"/>
</dbReference>
<dbReference type="Proteomes" id="UP000298327">
    <property type="component" value="Unassembled WGS sequence"/>
</dbReference>
<reference evidence="3 4" key="1">
    <citation type="submission" date="2019-02" db="EMBL/GenBank/DDBJ databases">
        <title>Genome sequencing of the rare red list fungi Dentipellis fragilis.</title>
        <authorList>
            <person name="Buettner E."/>
            <person name="Kellner H."/>
        </authorList>
    </citation>
    <scope>NUCLEOTIDE SEQUENCE [LARGE SCALE GENOMIC DNA]</scope>
    <source>
        <strain evidence="3 4">DSM 105465</strain>
    </source>
</reference>
<dbReference type="PANTHER" id="PTHR12419:SF10">
    <property type="entry name" value="DEUBIQUITINASE OTUD6B"/>
    <property type="match status" value="1"/>
</dbReference>
<feature type="region of interest" description="Disordered" evidence="1">
    <location>
        <begin position="56"/>
        <end position="89"/>
    </location>
</feature>
<dbReference type="SUPFAM" id="SSF54001">
    <property type="entry name" value="Cysteine proteinases"/>
    <property type="match status" value="1"/>
</dbReference>
<feature type="compositionally biased region" description="Basic residues" evidence="1">
    <location>
        <begin position="1"/>
        <end position="10"/>
    </location>
</feature>
<gene>
    <name evidence="3" type="ORF">EVG20_g3995</name>
</gene>